<dbReference type="Gene3D" id="3.40.50.300">
    <property type="entry name" value="P-loop containing nucleotide triphosphate hydrolases"/>
    <property type="match status" value="1"/>
</dbReference>
<dbReference type="GO" id="GO:0005524">
    <property type="term" value="F:ATP binding"/>
    <property type="evidence" value="ECO:0007669"/>
    <property type="project" value="UniProtKB-KW"/>
</dbReference>
<evidence type="ECO:0000256" key="10">
    <source>
        <dbReference type="ARBA" id="ARBA00023015"/>
    </source>
</evidence>
<feature type="compositionally biased region" description="Basic residues" evidence="19">
    <location>
        <begin position="206"/>
        <end position="216"/>
    </location>
</feature>
<keyword evidence="9" id="KW-0156">Chromatin regulator</keyword>
<feature type="compositionally biased region" description="Polar residues" evidence="19">
    <location>
        <begin position="218"/>
        <end position="229"/>
    </location>
</feature>
<dbReference type="InterPro" id="IPR014001">
    <property type="entry name" value="Helicase_ATP-bd"/>
</dbReference>
<feature type="compositionally biased region" description="Pro residues" evidence="19">
    <location>
        <begin position="239"/>
        <end position="248"/>
    </location>
</feature>
<evidence type="ECO:0000313" key="22">
    <source>
        <dbReference type="EMBL" id="CAE6474450.1"/>
    </source>
</evidence>
<evidence type="ECO:0000256" key="16">
    <source>
        <dbReference type="ARBA" id="ARBA00040599"/>
    </source>
</evidence>
<dbReference type="PANTHER" id="PTHR45685">
    <property type="entry name" value="HELICASE SRCAP-RELATED"/>
    <property type="match status" value="1"/>
</dbReference>
<feature type="region of interest" description="Disordered" evidence="19">
    <location>
        <begin position="876"/>
        <end position="1008"/>
    </location>
</feature>
<dbReference type="Gene3D" id="3.40.50.10810">
    <property type="entry name" value="Tandem AAA-ATPase domain"/>
    <property type="match status" value="1"/>
</dbReference>
<dbReference type="CDD" id="cd18793">
    <property type="entry name" value="SF2_C_SNF"/>
    <property type="match status" value="1"/>
</dbReference>
<feature type="region of interest" description="Disordered" evidence="19">
    <location>
        <begin position="307"/>
        <end position="332"/>
    </location>
</feature>
<evidence type="ECO:0000259" key="21">
    <source>
        <dbReference type="PROSITE" id="PS51194"/>
    </source>
</evidence>
<keyword evidence="12" id="KW-0010">Activator</keyword>
<dbReference type="InterPro" id="IPR038718">
    <property type="entry name" value="SNF2-like_sf"/>
</dbReference>
<feature type="compositionally biased region" description="Acidic residues" evidence="19">
    <location>
        <begin position="783"/>
        <end position="792"/>
    </location>
</feature>
<keyword evidence="8" id="KW-0067">ATP-binding</keyword>
<evidence type="ECO:0000256" key="2">
    <source>
        <dbReference type="ARBA" id="ARBA00009220"/>
    </source>
</evidence>
<comment type="caution">
    <text evidence="22">The sequence shown here is derived from an EMBL/GenBank/DDBJ whole genome shotgun (WGS) entry which is preliminary data.</text>
</comment>
<feature type="region of interest" description="Disordered" evidence="19">
    <location>
        <begin position="583"/>
        <end position="606"/>
    </location>
</feature>
<evidence type="ECO:0000256" key="4">
    <source>
        <dbReference type="ARBA" id="ARBA00012551"/>
    </source>
</evidence>
<evidence type="ECO:0000256" key="6">
    <source>
        <dbReference type="ARBA" id="ARBA00022801"/>
    </source>
</evidence>
<dbReference type="EC" id="3.6.4.12" evidence="4"/>
<evidence type="ECO:0000256" key="13">
    <source>
        <dbReference type="ARBA" id="ARBA00023163"/>
    </source>
</evidence>
<evidence type="ECO:0000259" key="20">
    <source>
        <dbReference type="PROSITE" id="PS51192"/>
    </source>
</evidence>
<comment type="subcellular location">
    <subcellularLocation>
        <location evidence="1">Nucleus</location>
    </subcellularLocation>
</comment>
<accession>A0A8H3GV15</accession>
<dbReference type="PROSITE" id="PS00690">
    <property type="entry name" value="DEAH_ATP_HELICASE"/>
    <property type="match status" value="1"/>
</dbReference>
<feature type="region of interest" description="Disordered" evidence="19">
    <location>
        <begin position="71"/>
        <end position="140"/>
    </location>
</feature>
<evidence type="ECO:0000256" key="1">
    <source>
        <dbReference type="ARBA" id="ARBA00004123"/>
    </source>
</evidence>
<dbReference type="InterPro" id="IPR050520">
    <property type="entry name" value="INO80/SWR1_helicase"/>
</dbReference>
<feature type="compositionally biased region" description="Polar residues" evidence="19">
    <location>
        <begin position="887"/>
        <end position="905"/>
    </location>
</feature>
<keyword evidence="7" id="KW-0347">Helicase</keyword>
<dbReference type="InterPro" id="IPR049730">
    <property type="entry name" value="SNF2/RAD54-like_C"/>
</dbReference>
<dbReference type="GO" id="GO:0003677">
    <property type="term" value="F:DNA binding"/>
    <property type="evidence" value="ECO:0007669"/>
    <property type="project" value="UniProtKB-KW"/>
</dbReference>
<dbReference type="Gene3D" id="1.20.120.850">
    <property type="entry name" value="SWI2/SNF2 ATPases, N-terminal domain"/>
    <property type="match status" value="1"/>
</dbReference>
<evidence type="ECO:0000256" key="8">
    <source>
        <dbReference type="ARBA" id="ARBA00022840"/>
    </source>
</evidence>
<evidence type="ECO:0000256" key="11">
    <source>
        <dbReference type="ARBA" id="ARBA00023125"/>
    </source>
</evidence>
<feature type="domain" description="Helicase C-terminal" evidence="21">
    <location>
        <begin position="1633"/>
        <end position="1791"/>
    </location>
</feature>
<organism evidence="22 23">
    <name type="scientific">Rhizoctonia solani</name>
    <dbReference type="NCBI Taxonomy" id="456999"/>
    <lineage>
        <taxon>Eukaryota</taxon>
        <taxon>Fungi</taxon>
        <taxon>Dikarya</taxon>
        <taxon>Basidiomycota</taxon>
        <taxon>Agaricomycotina</taxon>
        <taxon>Agaricomycetes</taxon>
        <taxon>Cantharellales</taxon>
        <taxon>Ceratobasidiaceae</taxon>
        <taxon>Rhizoctonia</taxon>
    </lineage>
</organism>
<dbReference type="SMART" id="SM00487">
    <property type="entry name" value="DEXDc"/>
    <property type="match status" value="1"/>
</dbReference>
<feature type="compositionally biased region" description="Basic and acidic residues" evidence="19">
    <location>
        <begin position="167"/>
        <end position="177"/>
    </location>
</feature>
<feature type="compositionally biased region" description="Low complexity" evidence="19">
    <location>
        <begin position="933"/>
        <end position="955"/>
    </location>
</feature>
<feature type="region of interest" description="Disordered" evidence="19">
    <location>
        <begin position="754"/>
        <end position="809"/>
    </location>
</feature>
<feature type="domain" description="Helicase ATP-binding" evidence="20">
    <location>
        <begin position="1105"/>
        <end position="1270"/>
    </location>
</feature>
<dbReference type="Pfam" id="PF00176">
    <property type="entry name" value="SNF2-rel_dom"/>
    <property type="match status" value="1"/>
</dbReference>
<protein>
    <recommendedName>
        <fullName evidence="16">Helicase SWR1</fullName>
        <ecNumber evidence="4">3.6.4.12</ecNumber>
    </recommendedName>
    <alternativeName>
        <fullName evidence="18">Helicase swr1</fullName>
    </alternativeName>
</protein>
<evidence type="ECO:0000256" key="15">
    <source>
        <dbReference type="ARBA" id="ARBA00037570"/>
    </source>
</evidence>
<keyword evidence="13" id="KW-0804">Transcription</keyword>
<comment type="subunit">
    <text evidence="3">Component of the SWR1 chromatin-remodeling complex.</text>
</comment>
<keyword evidence="6" id="KW-0378">Hydrolase</keyword>
<reference evidence="22" key="1">
    <citation type="submission" date="2021-01" db="EMBL/GenBank/DDBJ databases">
        <authorList>
            <person name="Kaushik A."/>
        </authorList>
    </citation>
    <scope>NUCLEOTIDE SEQUENCE</scope>
    <source>
        <strain evidence="22">AG4-RS23</strain>
    </source>
</reference>
<evidence type="ECO:0000256" key="17">
    <source>
        <dbReference type="ARBA" id="ARBA00047995"/>
    </source>
</evidence>
<feature type="region of interest" description="Disordered" evidence="19">
    <location>
        <begin position="495"/>
        <end position="541"/>
    </location>
</feature>
<evidence type="ECO:0000256" key="14">
    <source>
        <dbReference type="ARBA" id="ARBA00023242"/>
    </source>
</evidence>
<feature type="compositionally biased region" description="Acidic residues" evidence="19">
    <location>
        <begin position="379"/>
        <end position="409"/>
    </location>
</feature>
<gene>
    <name evidence="22" type="ORF">RDB_LOCUS87932</name>
</gene>
<feature type="compositionally biased region" description="Polar residues" evidence="19">
    <location>
        <begin position="920"/>
        <end position="932"/>
    </location>
</feature>
<dbReference type="FunFam" id="3.40.50.10810:FF:000051">
    <property type="entry name" value="Helicase SWR1"/>
    <property type="match status" value="1"/>
</dbReference>
<feature type="compositionally biased region" description="Acidic residues" evidence="19">
    <location>
        <begin position="1044"/>
        <end position="1062"/>
    </location>
</feature>
<dbReference type="InterPro" id="IPR027417">
    <property type="entry name" value="P-loop_NTPase"/>
</dbReference>
<feature type="region of interest" description="Disordered" evidence="19">
    <location>
        <begin position="379"/>
        <end position="430"/>
    </location>
</feature>
<dbReference type="PANTHER" id="PTHR45685:SF1">
    <property type="entry name" value="HELICASE SRCAP"/>
    <property type="match status" value="1"/>
</dbReference>
<dbReference type="GO" id="GO:0016887">
    <property type="term" value="F:ATP hydrolysis activity"/>
    <property type="evidence" value="ECO:0007669"/>
    <property type="project" value="TreeGrafter"/>
</dbReference>
<dbReference type="InterPro" id="IPR000330">
    <property type="entry name" value="SNF2_N"/>
</dbReference>
<dbReference type="InterPro" id="IPR001650">
    <property type="entry name" value="Helicase_C-like"/>
</dbReference>
<dbReference type="PROSITE" id="PS51194">
    <property type="entry name" value="HELICASE_CTER"/>
    <property type="match status" value="1"/>
</dbReference>
<evidence type="ECO:0000256" key="19">
    <source>
        <dbReference type="SAM" id="MobiDB-lite"/>
    </source>
</evidence>
<dbReference type="GO" id="GO:0003678">
    <property type="term" value="F:DNA helicase activity"/>
    <property type="evidence" value="ECO:0007669"/>
    <property type="project" value="UniProtKB-EC"/>
</dbReference>
<dbReference type="EMBL" id="CAJMWY010001744">
    <property type="protein sequence ID" value="CAE6474450.1"/>
    <property type="molecule type" value="Genomic_DNA"/>
</dbReference>
<dbReference type="SMART" id="SM00490">
    <property type="entry name" value="HELICc"/>
    <property type="match status" value="1"/>
</dbReference>
<dbReference type="GO" id="GO:0042393">
    <property type="term" value="F:histone binding"/>
    <property type="evidence" value="ECO:0007669"/>
    <property type="project" value="TreeGrafter"/>
</dbReference>
<comment type="catalytic activity">
    <reaction evidence="17">
        <text>ATP + H2O = ADP + phosphate + H(+)</text>
        <dbReference type="Rhea" id="RHEA:13065"/>
        <dbReference type="ChEBI" id="CHEBI:15377"/>
        <dbReference type="ChEBI" id="CHEBI:15378"/>
        <dbReference type="ChEBI" id="CHEBI:30616"/>
        <dbReference type="ChEBI" id="CHEBI:43474"/>
        <dbReference type="ChEBI" id="CHEBI:456216"/>
        <dbReference type="EC" id="3.6.4.12"/>
    </reaction>
</comment>
<name>A0A8H3GV15_9AGAM</name>
<feature type="compositionally biased region" description="Basic and acidic residues" evidence="19">
    <location>
        <begin position="453"/>
        <end position="464"/>
    </location>
</feature>
<feature type="compositionally biased region" description="Low complexity" evidence="19">
    <location>
        <begin position="514"/>
        <end position="528"/>
    </location>
</feature>
<feature type="region of interest" description="Disordered" evidence="19">
    <location>
        <begin position="1033"/>
        <end position="1062"/>
    </location>
</feature>
<keyword evidence="5" id="KW-0547">Nucleotide-binding</keyword>
<dbReference type="SUPFAM" id="SSF52540">
    <property type="entry name" value="P-loop containing nucleoside triphosphate hydrolases"/>
    <property type="match status" value="2"/>
</dbReference>
<dbReference type="PROSITE" id="PS51192">
    <property type="entry name" value="HELICASE_ATP_BIND_1"/>
    <property type="match status" value="1"/>
</dbReference>
<feature type="compositionally biased region" description="Low complexity" evidence="19">
    <location>
        <begin position="122"/>
        <end position="133"/>
    </location>
</feature>
<keyword evidence="11" id="KW-0238">DNA-binding</keyword>
<evidence type="ECO:0000256" key="7">
    <source>
        <dbReference type="ARBA" id="ARBA00022806"/>
    </source>
</evidence>
<feature type="compositionally biased region" description="Basic and acidic residues" evidence="19">
    <location>
        <begin position="1819"/>
        <end position="1841"/>
    </location>
</feature>
<dbReference type="InterPro" id="IPR002464">
    <property type="entry name" value="DNA/RNA_helicase_DEAH_CS"/>
</dbReference>
<proteinExistence type="inferred from homology"/>
<dbReference type="GO" id="GO:0000812">
    <property type="term" value="C:Swr1 complex"/>
    <property type="evidence" value="ECO:0007669"/>
    <property type="project" value="TreeGrafter"/>
</dbReference>
<dbReference type="GO" id="GO:0006338">
    <property type="term" value="P:chromatin remodeling"/>
    <property type="evidence" value="ECO:0007669"/>
    <property type="project" value="TreeGrafter"/>
</dbReference>
<evidence type="ECO:0000256" key="9">
    <source>
        <dbReference type="ARBA" id="ARBA00022853"/>
    </source>
</evidence>
<sequence length="1885" mass="210621">MSDGDLAKRRTSLVQQKKRELDEVHDRHDSLLRELFHLQKFVTLIGFDPDVAKQEKSEVWEEFRAPYDLWDHSSSGPSSRRTRRAINERRESMTISTSQALAKKPKAPDVERLTKRGSMPNLTAASPTSALSSQRSLDTSKPFRAKVVKNESFARPVTPSVISRKRPFGDPDYENHSYSDSLPRPSPTATDGIEHGADDLSVSFSPKKRKQKHKQKQSVVTSDPTTPFASATPGRPSSPFAPPQPSPDSSPGGTPLPKRIRLIVKPAPLPVLATHPDQLSRPTLFGGSLPKLLSSFALLEEGDENEFVEKKNSADPSIRQPGYVTPSGKSERPKIGISWEDFDESVRAEVEIWRRITEMRARGGLRCMRGWEIVCGDEDEPNVEEEEEEGNDDGVDGQSGAEEEEEEGTGESVGRDAGQAQTTGVIEVAEGSEGITLGEGDATLDPTANSQIDLERVQDKDPSDHSVIPASEGPLTNVEADSPLVVNEDISHTVHRDGLLDAPGDAPASVSQNTPSTPEATPVPTETPNGYIDPANIQSPMRIDAPSVDGTMEVEPIEAKEPAIEPSALEGKEVCTKLEMSIPESATQPATPDIATHPSRPSTPSNTLSLPLSNLPFLPKSHYETLLAAIPAHARRIKTAPQSYRHRPATLISRYWERLQGAADRLAAAEERRIRTGARALARGVVAKAWKDAVAVSSLRKLSIVSNQFMCFFLPKVIRLRLREKEEAEQAREGRKHLAAILEQSSALLETQQEDMGLARRPGGRSRSASSGRSHSRSSRVDEEMEDGTESEGSDHTEIEEGADEEEGSEMLLDLGSRDASEVDGDEQVITEQKVDDPDVDVGDHTDLVAFVAEPVAIQAESPVDMINLSELFDSAPDQDHDGMSIVEQSSHSPETVNTRSTVESAGTPRDQDLHPGDVATSSRSSISPQDQITTTNGHHITNGTSSPSTPPDTSAMRMDPLPIAPTPPVVRKLTLKLKSPEPTARESRRARRAARMTEADSDSEMDGLAQDAEVPLEEIMRQYGFVGINEVAADQSSTPREPDSDDESEAQDEFEDQEDEDSKAAGALLGLGNVQTSQESGIRPPFLLRGTLRPYQQSGLEWLVSGYVRGNNGILADEMGLGKTIQTIALLAHLACDRGVWGPHLIIVPTSVILNWEMEFKKFLPGFKVLSYYGSIKERKERRVGWNTEHSFNVIVTSYQLVLADQAIFRRKKWHYMILDEAHNIKNFKSQRWATLFSFNSERRLLLTGTPLQNNITELWSLLYFVQPDTANKQQFEEWFLETMRHAVETGNTMDEQTRDTIDKLHTVLRPYILRRLKCDVEQQLPSKHEHIVYCRLSKRQRYLYDEFMSRAQTKETLAGGNFLSIVNCLMQLRKVCNHPDLFEVRPILTSFAIPIGRSAVVDYEIKELLVRRRLLRQFEDDGFSFHNHSFDLITNAVESTIVAEQRAILTPSQLFPTLDIPGEPPPRDLRTIAGNRRWREYQRMLETRGRHRQIECINTCRNTRVPIIGLEKLRTLRSMVEPLVPVDVLEQRKPNPNTKFGVARMIKSYAQREEHMGGIIDRFAFATPAVVSLDVPRLSLALLAPSDYSGYATLHPAIQPTLPELDILHRASVKLQIAFPDSSLLQYDCGKLQELDVLLREKNAGGHRVLIFTQMTRVLDILEIFLNFHGYRYLRLDGSTKIEQRQVVTERFNVDNRIFAFIASSRSGGVGINLTGADTVIFYDSDYNPSMDRQCEDRAHRIGQTREVSIYRFISKHTVEEAMLRKANQKRLLDNIVIQQGEFDWRQVMVDDVRMERALAEVEDKVDADAAKMAMGEEQRMDWDDFEGAGEKDGVESDVRSGGLTPQVPELEQPVTDEDEEDGLSPIERYMLRVVENDWEFFG</sequence>
<keyword evidence="14" id="KW-0539">Nucleus</keyword>
<dbReference type="Pfam" id="PF00271">
    <property type="entry name" value="Helicase_C"/>
    <property type="match status" value="1"/>
</dbReference>
<evidence type="ECO:0000256" key="3">
    <source>
        <dbReference type="ARBA" id="ARBA00011826"/>
    </source>
</evidence>
<feature type="region of interest" description="Disordered" evidence="19">
    <location>
        <begin position="1819"/>
        <end position="1865"/>
    </location>
</feature>
<feature type="region of interest" description="Disordered" evidence="19">
    <location>
        <begin position="451"/>
        <end position="479"/>
    </location>
</feature>
<dbReference type="Proteomes" id="UP000663861">
    <property type="component" value="Unassembled WGS sequence"/>
</dbReference>
<feature type="compositionally biased region" description="Acidic residues" evidence="19">
    <location>
        <begin position="800"/>
        <end position="809"/>
    </location>
</feature>
<evidence type="ECO:0000256" key="5">
    <source>
        <dbReference type="ARBA" id="ARBA00022741"/>
    </source>
</evidence>
<comment type="function">
    <text evidence="15">Catalytic component of the SWR1 complex which mediates the ATP-dependent exchange of histone H2A for the H2A variant HZT1 leading to transcriptional regulation of selected genes by chromatin remodeling.</text>
</comment>
<evidence type="ECO:0000313" key="23">
    <source>
        <dbReference type="Proteomes" id="UP000663861"/>
    </source>
</evidence>
<evidence type="ECO:0000256" key="12">
    <source>
        <dbReference type="ARBA" id="ARBA00023159"/>
    </source>
</evidence>
<keyword evidence="10" id="KW-0805">Transcription regulation</keyword>
<evidence type="ECO:0000256" key="18">
    <source>
        <dbReference type="ARBA" id="ARBA00074297"/>
    </source>
</evidence>
<feature type="region of interest" description="Disordered" evidence="19">
    <location>
        <begin position="161"/>
        <end position="258"/>
    </location>
</feature>
<comment type="similarity">
    <text evidence="2">Belongs to the SNF2/RAD54 helicase family. SWR1 subfamily.</text>
</comment>